<keyword evidence="2" id="KW-1185">Reference proteome</keyword>
<gene>
    <name evidence="1" type="ORF">LSH36_2033g00002</name>
</gene>
<dbReference type="AlphaFoldDB" id="A0AAD9IR17"/>
<evidence type="ECO:0000313" key="2">
    <source>
        <dbReference type="Proteomes" id="UP001208570"/>
    </source>
</evidence>
<dbReference type="Proteomes" id="UP001208570">
    <property type="component" value="Unassembled WGS sequence"/>
</dbReference>
<name>A0AAD9IR17_9ANNE</name>
<protein>
    <submittedName>
        <fullName evidence="1">Uncharacterized protein</fullName>
    </submittedName>
</protein>
<reference evidence="1" key="1">
    <citation type="journal article" date="2023" name="Mol. Biol. Evol.">
        <title>Third-Generation Sequencing Reveals the Adaptive Role of the Epigenome in Three Deep-Sea Polychaetes.</title>
        <authorList>
            <person name="Perez M."/>
            <person name="Aroh O."/>
            <person name="Sun Y."/>
            <person name="Lan Y."/>
            <person name="Juniper S.K."/>
            <person name="Young C.R."/>
            <person name="Angers B."/>
            <person name="Qian P.Y."/>
        </authorList>
    </citation>
    <scope>NUCLEOTIDE SEQUENCE</scope>
    <source>
        <strain evidence="1">P08H-3</strain>
    </source>
</reference>
<dbReference type="EMBL" id="JAODUP010002030">
    <property type="protein sequence ID" value="KAK2139099.1"/>
    <property type="molecule type" value="Genomic_DNA"/>
</dbReference>
<organism evidence="1 2">
    <name type="scientific">Paralvinella palmiformis</name>
    <dbReference type="NCBI Taxonomy" id="53620"/>
    <lineage>
        <taxon>Eukaryota</taxon>
        <taxon>Metazoa</taxon>
        <taxon>Spiralia</taxon>
        <taxon>Lophotrochozoa</taxon>
        <taxon>Annelida</taxon>
        <taxon>Polychaeta</taxon>
        <taxon>Sedentaria</taxon>
        <taxon>Canalipalpata</taxon>
        <taxon>Terebellida</taxon>
        <taxon>Terebelliformia</taxon>
        <taxon>Alvinellidae</taxon>
        <taxon>Paralvinella</taxon>
    </lineage>
</organism>
<accession>A0AAD9IR17</accession>
<comment type="caution">
    <text evidence="1">The sequence shown here is derived from an EMBL/GenBank/DDBJ whole genome shotgun (WGS) entry which is preliminary data.</text>
</comment>
<proteinExistence type="predicted"/>
<sequence>MLPGSIFKNKTCSYNNCALTANKDRLDEVDILFYCQKLPYFLIRHHPYQLHVLVTVITPINANINGWCMYGEAINMIASYRRYSNTF</sequence>
<evidence type="ECO:0000313" key="1">
    <source>
        <dbReference type="EMBL" id="KAK2139099.1"/>
    </source>
</evidence>